<evidence type="ECO:0000259" key="2">
    <source>
        <dbReference type="Pfam" id="PF08348"/>
    </source>
</evidence>
<comment type="caution">
    <text evidence="4">The sequence shown here is derived from an EMBL/GenBank/DDBJ whole genome shotgun (WGS) entry which is preliminary data.</text>
</comment>
<dbReference type="EMBL" id="PDCH01000006">
    <property type="protein sequence ID" value="RBP99343.1"/>
    <property type="molecule type" value="Genomic_DNA"/>
</dbReference>
<dbReference type="Pfam" id="PF08348">
    <property type="entry name" value="PAS_6"/>
    <property type="match status" value="1"/>
</dbReference>
<accession>A0A366KE04</accession>
<evidence type="ECO:0000313" key="5">
    <source>
        <dbReference type="Proteomes" id="UP000252345"/>
    </source>
</evidence>
<protein>
    <recommendedName>
        <fullName evidence="6">Transcriptional regulator</fullName>
    </recommendedName>
</protein>
<dbReference type="PANTHER" id="PTHR35568:SF1">
    <property type="entry name" value="TRANSCRIPTIONAL REGULATOR DAUR"/>
    <property type="match status" value="1"/>
</dbReference>
<organism evidence="4 5">
    <name type="scientific">Bifidobacterium xylocopae</name>
    <dbReference type="NCBI Taxonomy" id="2493119"/>
    <lineage>
        <taxon>Bacteria</taxon>
        <taxon>Bacillati</taxon>
        <taxon>Actinomycetota</taxon>
        <taxon>Actinomycetes</taxon>
        <taxon>Bifidobacteriales</taxon>
        <taxon>Bifidobacteriaceae</taxon>
        <taxon>Bifidobacterium</taxon>
    </lineage>
</organism>
<keyword evidence="5" id="KW-1185">Reference proteome</keyword>
<dbReference type="OrthoDB" id="9796595at2"/>
<feature type="domain" description="YheO-like" evidence="2">
    <location>
        <begin position="24"/>
        <end position="134"/>
    </location>
</feature>
<dbReference type="InterPro" id="IPR013559">
    <property type="entry name" value="YheO"/>
</dbReference>
<feature type="domain" description="Transcriptional regulator DauR-like HTH" evidence="3">
    <location>
        <begin position="208"/>
        <end position="267"/>
    </location>
</feature>
<reference evidence="4 5" key="1">
    <citation type="submission" date="2017-10" db="EMBL/GenBank/DDBJ databases">
        <title>Bifidobacterium xylocopum sp. nov. and Bifidobacterium aemilianum sp. nov., from the carpenter bee (Xylocopa violacea) digestive tract.</title>
        <authorList>
            <person name="Alberoni D."/>
            <person name="Baffoni L."/>
            <person name="Di Gioia D."/>
            <person name="Gaggia F."/>
            <person name="Biavati B."/>
        </authorList>
    </citation>
    <scope>NUCLEOTIDE SEQUENCE [LARGE SCALE GENOMIC DNA]</scope>
    <source>
        <strain evidence="4 5">XV2</strain>
    </source>
</reference>
<evidence type="ECO:0000259" key="3">
    <source>
        <dbReference type="Pfam" id="PF13309"/>
    </source>
</evidence>
<gene>
    <name evidence="4" type="ORF">CRD59_03830</name>
</gene>
<dbReference type="Pfam" id="PF13309">
    <property type="entry name" value="HTH_22"/>
    <property type="match status" value="1"/>
</dbReference>
<dbReference type="InterPro" id="IPR039446">
    <property type="entry name" value="DauR-like"/>
</dbReference>
<evidence type="ECO:0000256" key="1">
    <source>
        <dbReference type="SAM" id="MobiDB-lite"/>
    </source>
</evidence>
<dbReference type="RefSeq" id="WP_127920936.1">
    <property type="nucleotide sequence ID" value="NZ_PDCH01000006.1"/>
</dbReference>
<feature type="region of interest" description="Disordered" evidence="1">
    <location>
        <begin position="168"/>
        <end position="195"/>
    </location>
</feature>
<dbReference type="PANTHER" id="PTHR35568">
    <property type="entry name" value="TRANSCRIPTIONAL REGULATOR DAUR"/>
    <property type="match status" value="1"/>
</dbReference>
<sequence length="273" mass="28931">MEAGNNSPDGDESARVQLDRRYVQAFKPLVAFLGQVCGPLTEIALHDASRPDSSIVAIANGQVSGRTVGSPATDLMLRILGRGKAENRDYIAGYAGHAANSDIPLLSSTYFIRRQGRIVGMLCINRDQSALAALSRAVVDVRDSYFPSSPAGAEALRSALAGGIPSMSVQPAASADPSLVEPLPGSGHQAGADDEEENLSLTVDDMAQRVVKEAVSSTGRKPGDFSLEERMAVIRDLHTAGYFLLKGSIASIASLLDVAESTIYRYLQQVRKG</sequence>
<evidence type="ECO:0008006" key="6">
    <source>
        <dbReference type="Google" id="ProtNLM"/>
    </source>
</evidence>
<name>A0A366KE04_9BIFI</name>
<dbReference type="Proteomes" id="UP000252345">
    <property type="component" value="Unassembled WGS sequence"/>
</dbReference>
<proteinExistence type="predicted"/>
<dbReference type="InterPro" id="IPR039445">
    <property type="entry name" value="DauR-like_HTH"/>
</dbReference>
<evidence type="ECO:0000313" key="4">
    <source>
        <dbReference type="EMBL" id="RBP99343.1"/>
    </source>
</evidence>
<dbReference type="AlphaFoldDB" id="A0A366KE04"/>